<protein>
    <submittedName>
        <fullName evidence="3">Uncharacterized protein</fullName>
    </submittedName>
</protein>
<accession>A0A8S1EDX3</accession>
<keyword evidence="2" id="KW-0677">Repeat</keyword>
<dbReference type="GO" id="GO:0030991">
    <property type="term" value="C:intraciliary transport particle A"/>
    <property type="evidence" value="ECO:0007669"/>
    <property type="project" value="TreeGrafter"/>
</dbReference>
<evidence type="ECO:0000313" key="4">
    <source>
        <dbReference type="Proteomes" id="UP000494206"/>
    </source>
</evidence>
<keyword evidence="1" id="KW-0853">WD repeat</keyword>
<dbReference type="Gene3D" id="1.25.40.470">
    <property type="match status" value="1"/>
</dbReference>
<dbReference type="GO" id="GO:1905515">
    <property type="term" value="P:non-motile cilium assembly"/>
    <property type="evidence" value="ECO:0007669"/>
    <property type="project" value="TreeGrafter"/>
</dbReference>
<keyword evidence="4" id="KW-1185">Reference proteome</keyword>
<proteinExistence type="predicted"/>
<evidence type="ECO:0000256" key="2">
    <source>
        <dbReference type="ARBA" id="ARBA00022737"/>
    </source>
</evidence>
<dbReference type="Proteomes" id="UP000494206">
    <property type="component" value="Unassembled WGS sequence"/>
</dbReference>
<dbReference type="SUPFAM" id="SSF48371">
    <property type="entry name" value="ARM repeat"/>
    <property type="match status" value="1"/>
</dbReference>
<evidence type="ECO:0000256" key="1">
    <source>
        <dbReference type="ARBA" id="ARBA00022574"/>
    </source>
</evidence>
<dbReference type="EMBL" id="CADEPM010000002">
    <property type="protein sequence ID" value="CAB3400291.1"/>
    <property type="molecule type" value="Genomic_DNA"/>
</dbReference>
<comment type="caution">
    <text evidence="3">The sequence shown here is derived from an EMBL/GenBank/DDBJ whole genome shotgun (WGS) entry which is preliminary data.</text>
</comment>
<dbReference type="GO" id="GO:0035721">
    <property type="term" value="P:intraciliary retrograde transport"/>
    <property type="evidence" value="ECO:0007669"/>
    <property type="project" value="TreeGrafter"/>
</dbReference>
<dbReference type="OrthoDB" id="10260567at2759"/>
<dbReference type="GO" id="GO:0097730">
    <property type="term" value="C:non-motile cilium"/>
    <property type="evidence" value="ECO:0007669"/>
    <property type="project" value="TreeGrafter"/>
</dbReference>
<dbReference type="GO" id="GO:0061512">
    <property type="term" value="P:protein localization to cilium"/>
    <property type="evidence" value="ECO:0007669"/>
    <property type="project" value="TreeGrafter"/>
</dbReference>
<sequence length="197" mass="22438">MVLFCNVTQFRKTSNQCKSIPIGDIFAGRGLCEPAVDCYIRTGLPRKAMSCCIDHNFWDRANKIAKAHNLEDVESMLAKYAERLVGMGSNEKSMAACQLYKRAGRFMDAAILAFEIAWDEQKRNAPYTRLKKIHVMAALLVEQQRNQRNQGKNKIDATQILEETLNEEMGLSLEESKIMETAWRGAEAYHLILLAYQ</sequence>
<dbReference type="InterPro" id="IPR057361">
    <property type="entry name" value="TPR_WDR35"/>
</dbReference>
<evidence type="ECO:0000313" key="3">
    <source>
        <dbReference type="EMBL" id="CAB3400291.1"/>
    </source>
</evidence>
<dbReference type="Pfam" id="PF25170">
    <property type="entry name" value="TPR_WDR35"/>
    <property type="match status" value="1"/>
</dbReference>
<organism evidence="3 4">
    <name type="scientific">Caenorhabditis bovis</name>
    <dbReference type="NCBI Taxonomy" id="2654633"/>
    <lineage>
        <taxon>Eukaryota</taxon>
        <taxon>Metazoa</taxon>
        <taxon>Ecdysozoa</taxon>
        <taxon>Nematoda</taxon>
        <taxon>Chromadorea</taxon>
        <taxon>Rhabditida</taxon>
        <taxon>Rhabditina</taxon>
        <taxon>Rhabditomorpha</taxon>
        <taxon>Rhabditoidea</taxon>
        <taxon>Rhabditidae</taxon>
        <taxon>Peloderinae</taxon>
        <taxon>Caenorhabditis</taxon>
    </lineage>
</organism>
<reference evidence="3 4" key="1">
    <citation type="submission" date="2020-04" db="EMBL/GenBank/DDBJ databases">
        <authorList>
            <person name="Laetsch R D."/>
            <person name="Stevens L."/>
            <person name="Kumar S."/>
            <person name="Blaxter L. M."/>
        </authorList>
    </citation>
    <scope>NUCLEOTIDE SEQUENCE [LARGE SCALE GENOMIC DNA]</scope>
</reference>
<dbReference type="InterPro" id="IPR039857">
    <property type="entry name" value="Ift122/121"/>
</dbReference>
<dbReference type="PANTHER" id="PTHR12764:SF5">
    <property type="entry name" value="LD29485P"/>
    <property type="match status" value="1"/>
</dbReference>
<name>A0A8S1EDX3_9PELO</name>
<dbReference type="InterPro" id="IPR016024">
    <property type="entry name" value="ARM-type_fold"/>
</dbReference>
<dbReference type="AlphaFoldDB" id="A0A8S1EDX3"/>
<dbReference type="PANTHER" id="PTHR12764">
    <property type="entry name" value="WD REPEAT DOMAIN-RELATED"/>
    <property type="match status" value="1"/>
</dbReference>
<gene>
    <name evidence="3" type="ORF">CBOVIS_LOCUS3260</name>
</gene>